<dbReference type="AlphaFoldDB" id="A0A319BVK9"/>
<protein>
    <recommendedName>
        <fullName evidence="1">BTB domain-containing protein</fullName>
    </recommendedName>
</protein>
<evidence type="ECO:0000313" key="3">
    <source>
        <dbReference type="Proteomes" id="UP000248340"/>
    </source>
</evidence>
<reference evidence="2 3" key="1">
    <citation type="submission" date="2016-12" db="EMBL/GenBank/DDBJ databases">
        <title>The genomes of Aspergillus section Nigri reveals drivers in fungal speciation.</title>
        <authorList>
            <consortium name="DOE Joint Genome Institute"/>
            <person name="Vesth T.C."/>
            <person name="Nybo J."/>
            <person name="Theobald S."/>
            <person name="Brandl J."/>
            <person name="Frisvad J.C."/>
            <person name="Nielsen K.F."/>
            <person name="Lyhne E.K."/>
            <person name="Kogle M.E."/>
            <person name="Kuo A."/>
            <person name="Riley R."/>
            <person name="Clum A."/>
            <person name="Nolan M."/>
            <person name="Lipzen A."/>
            <person name="Salamov A."/>
            <person name="Henrissat B."/>
            <person name="Wiebenga A."/>
            <person name="De Vries R.P."/>
            <person name="Grigoriev I.V."/>
            <person name="Mortensen U.H."/>
            <person name="Andersen M.R."/>
            <person name="Baker S.E."/>
        </authorList>
    </citation>
    <scope>NUCLEOTIDE SEQUENCE [LARGE SCALE GENOMIC DNA]</scope>
    <source>
        <strain evidence="2 3">CBS 121591</strain>
    </source>
</reference>
<dbReference type="Pfam" id="PF00651">
    <property type="entry name" value="BTB"/>
    <property type="match status" value="1"/>
</dbReference>
<dbReference type="PANTHER" id="PTHR47843:SF5">
    <property type="entry name" value="BTB_POZ DOMAIN PROTEIN"/>
    <property type="match status" value="1"/>
</dbReference>
<dbReference type="Gene3D" id="3.30.710.10">
    <property type="entry name" value="Potassium Channel Kv1.1, Chain A"/>
    <property type="match status" value="1"/>
</dbReference>
<dbReference type="InterPro" id="IPR011333">
    <property type="entry name" value="SKP1/BTB/POZ_sf"/>
</dbReference>
<organism evidence="2 3">
    <name type="scientific">Aspergillus uvarum CBS 121591</name>
    <dbReference type="NCBI Taxonomy" id="1448315"/>
    <lineage>
        <taxon>Eukaryota</taxon>
        <taxon>Fungi</taxon>
        <taxon>Dikarya</taxon>
        <taxon>Ascomycota</taxon>
        <taxon>Pezizomycotina</taxon>
        <taxon>Eurotiomycetes</taxon>
        <taxon>Eurotiomycetidae</taxon>
        <taxon>Eurotiales</taxon>
        <taxon>Aspergillaceae</taxon>
        <taxon>Aspergillus</taxon>
        <taxon>Aspergillus subgen. Circumdati</taxon>
    </lineage>
</organism>
<dbReference type="EMBL" id="KZ821805">
    <property type="protein sequence ID" value="PYH75380.1"/>
    <property type="molecule type" value="Genomic_DNA"/>
</dbReference>
<dbReference type="InterPro" id="IPR000210">
    <property type="entry name" value="BTB/POZ_dom"/>
</dbReference>
<accession>A0A319BVK9</accession>
<dbReference type="RefSeq" id="XP_025485580.1">
    <property type="nucleotide sequence ID" value="XM_025637701.1"/>
</dbReference>
<dbReference type="SUPFAM" id="SSF54695">
    <property type="entry name" value="POZ domain"/>
    <property type="match status" value="1"/>
</dbReference>
<dbReference type="GeneID" id="37140443"/>
<dbReference type="CDD" id="cd18186">
    <property type="entry name" value="BTB_POZ_ZBTB_KLHL-like"/>
    <property type="match status" value="1"/>
</dbReference>
<keyword evidence="3" id="KW-1185">Reference proteome</keyword>
<dbReference type="PROSITE" id="PS50097">
    <property type="entry name" value="BTB"/>
    <property type="match status" value="1"/>
</dbReference>
<proteinExistence type="predicted"/>
<dbReference type="OrthoDB" id="6359816at2759"/>
<dbReference type="PANTHER" id="PTHR47843">
    <property type="entry name" value="BTB DOMAIN-CONTAINING PROTEIN-RELATED"/>
    <property type="match status" value="1"/>
</dbReference>
<dbReference type="VEuPathDB" id="FungiDB:BO82DRAFT_379613"/>
<dbReference type="Proteomes" id="UP000248340">
    <property type="component" value="Unassembled WGS sequence"/>
</dbReference>
<evidence type="ECO:0000313" key="2">
    <source>
        <dbReference type="EMBL" id="PYH75380.1"/>
    </source>
</evidence>
<name>A0A319BVK9_9EURO</name>
<sequence>MKDLVRNSQYLNPKYSDLSIRCGDEVFPAHQNIIGPQSKYFEVTCDSSFKESYGEIILEDRDPGPVKKALEFLYTGDYTYDGSSNAQAFFHAQMYAQDSFNSSVIEVYSFTGEYDHLENSIFCDNILESVPSFMLDVCISALDKCAT</sequence>
<evidence type="ECO:0000259" key="1">
    <source>
        <dbReference type="PROSITE" id="PS50097"/>
    </source>
</evidence>
<gene>
    <name evidence="2" type="ORF">BO82DRAFT_379613</name>
</gene>
<feature type="domain" description="BTB" evidence="1">
    <location>
        <begin position="16"/>
        <end position="82"/>
    </location>
</feature>